<protein>
    <submittedName>
        <fullName evidence="2">Uncharacterized protein</fullName>
    </submittedName>
</protein>
<reference evidence="2 3" key="1">
    <citation type="submission" date="2019-04" db="EMBL/GenBank/DDBJ databases">
        <title>Microbes associate with the intestines of laboratory mice.</title>
        <authorList>
            <person name="Navarre W."/>
            <person name="Wong E."/>
            <person name="Huang K."/>
            <person name="Tropini C."/>
            <person name="Ng K."/>
            <person name="Yu B."/>
        </authorList>
    </citation>
    <scope>NUCLEOTIDE SEQUENCE [LARGE SCALE GENOMIC DNA]</scope>
    <source>
        <strain evidence="2 3">NM62_B4-13</strain>
    </source>
</reference>
<proteinExistence type="predicted"/>
<gene>
    <name evidence="2" type="ORF">E5352_09445</name>
</gene>
<organism evidence="2 3">
    <name type="scientific">Stenotrophomonas maltophilia</name>
    <name type="common">Pseudomonas maltophilia</name>
    <name type="synonym">Xanthomonas maltophilia</name>
    <dbReference type="NCBI Taxonomy" id="40324"/>
    <lineage>
        <taxon>Bacteria</taxon>
        <taxon>Pseudomonadati</taxon>
        <taxon>Pseudomonadota</taxon>
        <taxon>Gammaproteobacteria</taxon>
        <taxon>Lysobacterales</taxon>
        <taxon>Lysobacteraceae</taxon>
        <taxon>Stenotrophomonas</taxon>
        <taxon>Stenotrophomonas maltophilia group</taxon>
    </lineage>
</organism>
<dbReference type="OrthoDB" id="9798046at2"/>
<dbReference type="EMBL" id="SRYW01000007">
    <property type="protein sequence ID" value="TGY34101.1"/>
    <property type="molecule type" value="Genomic_DNA"/>
</dbReference>
<dbReference type="AlphaFoldDB" id="A0A4S2CZS1"/>
<dbReference type="Proteomes" id="UP000306631">
    <property type="component" value="Unassembled WGS sequence"/>
</dbReference>
<feature type="compositionally biased region" description="Low complexity" evidence="1">
    <location>
        <begin position="119"/>
        <end position="134"/>
    </location>
</feature>
<feature type="compositionally biased region" description="Basic and acidic residues" evidence="1">
    <location>
        <begin position="98"/>
        <end position="117"/>
    </location>
</feature>
<feature type="region of interest" description="Disordered" evidence="1">
    <location>
        <begin position="51"/>
        <end position="151"/>
    </location>
</feature>
<accession>A0A4S2CZS1</accession>
<feature type="compositionally biased region" description="Polar residues" evidence="1">
    <location>
        <begin position="70"/>
        <end position="79"/>
    </location>
</feature>
<evidence type="ECO:0000256" key="1">
    <source>
        <dbReference type="SAM" id="MobiDB-lite"/>
    </source>
</evidence>
<name>A0A4S2CZS1_STEMA</name>
<evidence type="ECO:0000313" key="3">
    <source>
        <dbReference type="Proteomes" id="UP000306631"/>
    </source>
</evidence>
<comment type="caution">
    <text evidence="2">The sequence shown here is derived from an EMBL/GenBank/DDBJ whole genome shotgun (WGS) entry which is preliminary data.</text>
</comment>
<sequence length="163" mass="17529">MSHASLRTSPRARTRSERLQSWVAALVSALLHLLLLLLLLSSSVPTVSDPDGAAGGSRMKVDFVGDASPQPVQSKQPASPSARHAKASTPVQTTLVQHAEHPPPPHAEPTRTHHPEVRQATQAAQTPAQTPSQAVASLPPSADRHPETWTGRPWSYQHLVDRV</sequence>
<dbReference type="RefSeq" id="WP_136004723.1">
    <property type="nucleotide sequence ID" value="NZ_SRYW01000007.1"/>
</dbReference>
<evidence type="ECO:0000313" key="2">
    <source>
        <dbReference type="EMBL" id="TGY34101.1"/>
    </source>
</evidence>